<feature type="chain" id="PRO_5047049986" description="DUF4468 domain-containing protein" evidence="1">
    <location>
        <begin position="22"/>
        <end position="204"/>
    </location>
</feature>
<proteinExistence type="predicted"/>
<name>A0ABP8MU21_9BACT</name>
<evidence type="ECO:0008006" key="4">
    <source>
        <dbReference type="Google" id="ProtNLM"/>
    </source>
</evidence>
<accession>A0ABP8MU21</accession>
<keyword evidence="3" id="KW-1185">Reference proteome</keyword>
<evidence type="ECO:0000256" key="1">
    <source>
        <dbReference type="SAM" id="SignalP"/>
    </source>
</evidence>
<evidence type="ECO:0000313" key="3">
    <source>
        <dbReference type="Proteomes" id="UP001501410"/>
    </source>
</evidence>
<organism evidence="2 3">
    <name type="scientific">Rurimicrobium arvi</name>
    <dbReference type="NCBI Taxonomy" id="2049916"/>
    <lineage>
        <taxon>Bacteria</taxon>
        <taxon>Pseudomonadati</taxon>
        <taxon>Bacteroidota</taxon>
        <taxon>Chitinophagia</taxon>
        <taxon>Chitinophagales</taxon>
        <taxon>Chitinophagaceae</taxon>
        <taxon>Rurimicrobium</taxon>
    </lineage>
</organism>
<sequence>MMRTKYFLLALVLFTGRNAFAQGRISWDGIFTPGLQDFRSPQTRISPDIKANSLSAVVRIEFSFLMSNGQFMFTKNFNDKVDCTFDPSVSFLVAQDSATASDFVQFTCFSFDLAELYARKMRQRLYEEKRAFSRSDFYQPVYDELSHEYDVRRSNALQETEMGRKRELLAQLHQAVKTEIGQLPDFCKTCKPAKKKPSRMDDLN</sequence>
<dbReference type="EMBL" id="BAABEZ010000022">
    <property type="protein sequence ID" value="GAA4455397.1"/>
    <property type="molecule type" value="Genomic_DNA"/>
</dbReference>
<comment type="caution">
    <text evidence="2">The sequence shown here is derived from an EMBL/GenBank/DDBJ whole genome shotgun (WGS) entry which is preliminary data.</text>
</comment>
<protein>
    <recommendedName>
        <fullName evidence="4">DUF4468 domain-containing protein</fullName>
    </recommendedName>
</protein>
<dbReference type="Proteomes" id="UP001501410">
    <property type="component" value="Unassembled WGS sequence"/>
</dbReference>
<evidence type="ECO:0000313" key="2">
    <source>
        <dbReference type="EMBL" id="GAA4455397.1"/>
    </source>
</evidence>
<gene>
    <name evidence="2" type="ORF">GCM10023092_18980</name>
</gene>
<feature type="signal peptide" evidence="1">
    <location>
        <begin position="1"/>
        <end position="21"/>
    </location>
</feature>
<keyword evidence="1" id="KW-0732">Signal</keyword>
<reference evidence="3" key="1">
    <citation type="journal article" date="2019" name="Int. J. Syst. Evol. Microbiol.">
        <title>The Global Catalogue of Microorganisms (GCM) 10K type strain sequencing project: providing services to taxonomists for standard genome sequencing and annotation.</title>
        <authorList>
            <consortium name="The Broad Institute Genomics Platform"/>
            <consortium name="The Broad Institute Genome Sequencing Center for Infectious Disease"/>
            <person name="Wu L."/>
            <person name="Ma J."/>
        </authorList>
    </citation>
    <scope>NUCLEOTIDE SEQUENCE [LARGE SCALE GENOMIC DNA]</scope>
    <source>
        <strain evidence="3">JCM 31921</strain>
    </source>
</reference>
<dbReference type="RefSeq" id="WP_344825960.1">
    <property type="nucleotide sequence ID" value="NZ_BAABEZ010000022.1"/>
</dbReference>